<keyword evidence="1" id="KW-0472">Membrane</keyword>
<keyword evidence="1" id="KW-0812">Transmembrane</keyword>
<proteinExistence type="predicted"/>
<keyword evidence="1" id="KW-1133">Transmembrane helix</keyword>
<protein>
    <submittedName>
        <fullName evidence="2">Uncharacterized protein</fullName>
    </submittedName>
</protein>
<dbReference type="EMBL" id="MN739081">
    <property type="protein sequence ID" value="QHS87471.1"/>
    <property type="molecule type" value="Genomic_DNA"/>
</dbReference>
<dbReference type="AlphaFoldDB" id="A0A6C0B704"/>
<reference evidence="2" key="1">
    <citation type="journal article" date="2020" name="Nature">
        <title>Giant virus diversity and host interactions through global metagenomics.</title>
        <authorList>
            <person name="Schulz F."/>
            <person name="Roux S."/>
            <person name="Paez-Espino D."/>
            <person name="Jungbluth S."/>
            <person name="Walsh D.A."/>
            <person name="Denef V.J."/>
            <person name="McMahon K.D."/>
            <person name="Konstantinidis K.T."/>
            <person name="Eloe-Fadrosh E.A."/>
            <person name="Kyrpides N.C."/>
            <person name="Woyke T."/>
        </authorList>
    </citation>
    <scope>NUCLEOTIDE SEQUENCE</scope>
    <source>
        <strain evidence="2">GVMAG-M-3300010157-4</strain>
    </source>
</reference>
<accession>A0A6C0B704</accession>
<sequence>MTGYQYNQIKRANIVCVMGPSFIIYFRIYNNGNTAKMERQIQEKHQLSSTQRVFAAATL</sequence>
<evidence type="ECO:0000256" key="1">
    <source>
        <dbReference type="SAM" id="Phobius"/>
    </source>
</evidence>
<name>A0A6C0B704_9ZZZZ</name>
<feature type="transmembrane region" description="Helical" evidence="1">
    <location>
        <begin position="12"/>
        <end position="29"/>
    </location>
</feature>
<evidence type="ECO:0000313" key="2">
    <source>
        <dbReference type="EMBL" id="QHS87471.1"/>
    </source>
</evidence>
<organism evidence="2">
    <name type="scientific">viral metagenome</name>
    <dbReference type="NCBI Taxonomy" id="1070528"/>
    <lineage>
        <taxon>unclassified sequences</taxon>
        <taxon>metagenomes</taxon>
        <taxon>organismal metagenomes</taxon>
    </lineage>
</organism>